<organism evidence="2 3">
    <name type="scientific">Candidatus Aphodousia faecigallinarum</name>
    <dbReference type="NCBI Taxonomy" id="2840677"/>
    <lineage>
        <taxon>Bacteria</taxon>
        <taxon>Pseudomonadati</taxon>
        <taxon>Pseudomonadota</taxon>
        <taxon>Betaproteobacteria</taxon>
        <taxon>Burkholderiales</taxon>
        <taxon>Sutterellaceae</taxon>
        <taxon>Sutterellaceae incertae sedis</taxon>
        <taxon>Candidatus Aphodousia</taxon>
    </lineage>
</organism>
<dbReference type="SMART" id="SM00450">
    <property type="entry name" value="RHOD"/>
    <property type="match status" value="1"/>
</dbReference>
<dbReference type="InterPro" id="IPR050229">
    <property type="entry name" value="GlpE_sulfurtransferase"/>
</dbReference>
<feature type="domain" description="Rhodanese" evidence="1">
    <location>
        <begin position="15"/>
        <end position="103"/>
    </location>
</feature>
<dbReference type="InterPro" id="IPR036873">
    <property type="entry name" value="Rhodanese-like_dom_sf"/>
</dbReference>
<dbReference type="CDD" id="cd00158">
    <property type="entry name" value="RHOD"/>
    <property type="match status" value="1"/>
</dbReference>
<dbReference type="AlphaFoldDB" id="A0A9D1LEP9"/>
<dbReference type="PROSITE" id="PS50206">
    <property type="entry name" value="RHODANESE_3"/>
    <property type="match status" value="1"/>
</dbReference>
<dbReference type="SUPFAM" id="SSF52821">
    <property type="entry name" value="Rhodanese/Cell cycle control phosphatase"/>
    <property type="match status" value="1"/>
</dbReference>
<evidence type="ECO:0000313" key="2">
    <source>
        <dbReference type="EMBL" id="HIU36805.1"/>
    </source>
</evidence>
<dbReference type="Proteomes" id="UP000824083">
    <property type="component" value="Unassembled WGS sequence"/>
</dbReference>
<dbReference type="PROSITE" id="PS00380">
    <property type="entry name" value="RHODANESE_1"/>
    <property type="match status" value="1"/>
</dbReference>
<dbReference type="Gene3D" id="3.40.250.10">
    <property type="entry name" value="Rhodanese-like domain"/>
    <property type="match status" value="1"/>
</dbReference>
<dbReference type="InterPro" id="IPR001763">
    <property type="entry name" value="Rhodanese-like_dom"/>
</dbReference>
<dbReference type="InterPro" id="IPR001307">
    <property type="entry name" value="Thiosulphate_STrfase_CS"/>
</dbReference>
<name>A0A9D1LEP9_9BURK</name>
<proteinExistence type="predicted"/>
<sequence>MAITAQEGKKMMQELGDKVLILDVRHAHEYRMGHIPGAVLLDNDDIEAGIKPTLLPQDLDHPIIVYCRSGVRSHYAMLKLQATGYTHVYDMGGILDWPYEIER</sequence>
<dbReference type="Pfam" id="PF00581">
    <property type="entry name" value="Rhodanese"/>
    <property type="match status" value="1"/>
</dbReference>
<evidence type="ECO:0000259" key="1">
    <source>
        <dbReference type="PROSITE" id="PS50206"/>
    </source>
</evidence>
<dbReference type="PANTHER" id="PTHR43031:SF1">
    <property type="entry name" value="PYRIDINE NUCLEOTIDE-DISULPHIDE OXIDOREDUCTASE"/>
    <property type="match status" value="1"/>
</dbReference>
<dbReference type="EMBL" id="DVMY01000019">
    <property type="protein sequence ID" value="HIU36805.1"/>
    <property type="molecule type" value="Genomic_DNA"/>
</dbReference>
<comment type="caution">
    <text evidence="2">The sequence shown here is derived from an EMBL/GenBank/DDBJ whole genome shotgun (WGS) entry which is preliminary data.</text>
</comment>
<reference evidence="2" key="2">
    <citation type="journal article" date="2021" name="PeerJ">
        <title>Extensive microbial diversity within the chicken gut microbiome revealed by metagenomics and culture.</title>
        <authorList>
            <person name="Gilroy R."/>
            <person name="Ravi A."/>
            <person name="Getino M."/>
            <person name="Pursley I."/>
            <person name="Horton D.L."/>
            <person name="Alikhan N.F."/>
            <person name="Baker D."/>
            <person name="Gharbi K."/>
            <person name="Hall N."/>
            <person name="Watson M."/>
            <person name="Adriaenssens E.M."/>
            <person name="Foster-Nyarko E."/>
            <person name="Jarju S."/>
            <person name="Secka A."/>
            <person name="Antonio M."/>
            <person name="Oren A."/>
            <person name="Chaudhuri R.R."/>
            <person name="La Ragione R."/>
            <person name="Hildebrand F."/>
            <person name="Pallen M.J."/>
        </authorList>
    </citation>
    <scope>NUCLEOTIDE SEQUENCE</scope>
    <source>
        <strain evidence="2">7463</strain>
    </source>
</reference>
<accession>A0A9D1LEP9</accession>
<reference evidence="2" key="1">
    <citation type="submission" date="2020-10" db="EMBL/GenBank/DDBJ databases">
        <authorList>
            <person name="Gilroy R."/>
        </authorList>
    </citation>
    <scope>NUCLEOTIDE SEQUENCE</scope>
    <source>
        <strain evidence="2">7463</strain>
    </source>
</reference>
<protein>
    <submittedName>
        <fullName evidence="2">Rhodanese-like domain-containing protein</fullName>
    </submittedName>
</protein>
<evidence type="ECO:0000313" key="3">
    <source>
        <dbReference type="Proteomes" id="UP000824083"/>
    </source>
</evidence>
<dbReference type="GO" id="GO:0004792">
    <property type="term" value="F:thiosulfate-cyanide sulfurtransferase activity"/>
    <property type="evidence" value="ECO:0007669"/>
    <property type="project" value="InterPro"/>
</dbReference>
<dbReference type="PANTHER" id="PTHR43031">
    <property type="entry name" value="FAD-DEPENDENT OXIDOREDUCTASE"/>
    <property type="match status" value="1"/>
</dbReference>
<gene>
    <name evidence="2" type="ORF">IAC56_00780</name>
</gene>